<dbReference type="GO" id="GO:0008270">
    <property type="term" value="F:zinc ion binding"/>
    <property type="evidence" value="ECO:0007669"/>
    <property type="project" value="UniProtKB-KW"/>
</dbReference>
<dbReference type="Pfam" id="PF21788">
    <property type="entry name" value="TNP-like_GBD"/>
    <property type="match status" value="1"/>
</dbReference>
<comment type="caution">
    <text evidence="7">The sequence shown here is derived from an EMBL/GenBank/DDBJ whole genome shotgun (WGS) entry which is preliminary data.</text>
</comment>
<dbReference type="Pfam" id="PF21787">
    <property type="entry name" value="TNP-like_RNaseH_N"/>
    <property type="match status" value="1"/>
</dbReference>
<proteinExistence type="predicted"/>
<evidence type="ECO:0000256" key="4">
    <source>
        <dbReference type="ARBA" id="ARBA00023125"/>
    </source>
</evidence>
<dbReference type="Proteomes" id="UP001153954">
    <property type="component" value="Unassembled WGS sequence"/>
</dbReference>
<dbReference type="Pfam" id="PF05485">
    <property type="entry name" value="THAP"/>
    <property type="match status" value="1"/>
</dbReference>
<dbReference type="PANTHER" id="PTHR47577">
    <property type="entry name" value="THAP DOMAIN-CONTAINING PROTEIN 6"/>
    <property type="match status" value="1"/>
</dbReference>
<evidence type="ECO:0000256" key="1">
    <source>
        <dbReference type="ARBA" id="ARBA00022723"/>
    </source>
</evidence>
<keyword evidence="3" id="KW-0862">Zinc</keyword>
<accession>A0AAU9V905</accession>
<dbReference type="EMBL" id="CAKOGL010000031">
    <property type="protein sequence ID" value="CAH2108272.1"/>
    <property type="molecule type" value="Genomic_DNA"/>
</dbReference>
<evidence type="ECO:0000313" key="7">
    <source>
        <dbReference type="EMBL" id="CAH2108272.1"/>
    </source>
</evidence>
<dbReference type="InterPro" id="IPR048365">
    <property type="entry name" value="TNP-like_RNaseH_N"/>
</dbReference>
<dbReference type="SMART" id="SM00980">
    <property type="entry name" value="THAP"/>
    <property type="match status" value="1"/>
</dbReference>
<dbReference type="PANTHER" id="PTHR47577:SF2">
    <property type="entry name" value="THAP DOMAIN CONTAINING 9"/>
    <property type="match status" value="1"/>
</dbReference>
<dbReference type="GO" id="GO:0003677">
    <property type="term" value="F:DNA binding"/>
    <property type="evidence" value="ECO:0007669"/>
    <property type="project" value="UniProtKB-UniRule"/>
</dbReference>
<dbReference type="AlphaFoldDB" id="A0AAU9V905"/>
<evidence type="ECO:0000259" key="6">
    <source>
        <dbReference type="PROSITE" id="PS50950"/>
    </source>
</evidence>
<keyword evidence="4 5" id="KW-0238">DNA-binding</keyword>
<dbReference type="InterPro" id="IPR048367">
    <property type="entry name" value="TNP-like_RNaseH_C"/>
</dbReference>
<protein>
    <recommendedName>
        <fullName evidence="6">THAP-type domain-containing protein</fullName>
    </recommendedName>
</protein>
<dbReference type="SUPFAM" id="SSF57716">
    <property type="entry name" value="Glucocorticoid receptor-like (DNA-binding domain)"/>
    <property type="match status" value="1"/>
</dbReference>
<evidence type="ECO:0000256" key="3">
    <source>
        <dbReference type="ARBA" id="ARBA00022833"/>
    </source>
</evidence>
<dbReference type="InterPro" id="IPR048366">
    <property type="entry name" value="TNP-like_GBD"/>
</dbReference>
<keyword evidence="8" id="KW-1185">Reference proteome</keyword>
<gene>
    <name evidence="7" type="ORF">EEDITHA_LOCUS22224</name>
</gene>
<sequence length="942" mass="107875">MSRHTRYELRRKCAKCNITALEDGNLSFHRFPLPGRHTLLKARVWAEYCYPTGEWSTEKSLRDLHSQHKMLCSKHFDDSSFTSSARRRLNKYAIPIGTQDLMVKFRQEQCATESGSEQDTNISVEKPQVLVTMETSLPVQVPTVANPTTSLPVQMPTICEPTTDSLKVPKTKGILRELDVSKSVEMTPKKFKLYKRCRRNLSEIMRLRKKIKKQPRTLLKKLTTNRNVKSLMDKNISGPFALLLQSQLQNTPRKLTGRRWSIDDKVMALSIYKRSTGCYRLLRRLFCLPSEGTLKALLNKIPMKCGINSQIFETIKGITNNREPEENLCILAFDEMSIRKNLQYNGKQDIIDGYQDHGNQGRTMEPATHALLFMAIGIRKNWKQPLAFYFSGDCVTADRLSVLIKEVLNASFQAGLRVVATVSDNFGVNIKALNSLGSSVAQPYFEFKGHEIVTIMDPPHLIKCFRNNLLKYDIKCPQVLQNDGKSVPGIAKWSHIKEFFEIDNGNQNFVFAPGLTKQHIEPNFKQKMKVSLACQVFSHTVAIGILAKIANNELPQEATTTAMLLEKIDQLFDALNGDTPDQKRGKKFLTNFTRRSPHLKYFKEMKTMFQELVFIGARCKPPSQEGFIRTLNAVERLFLNLESQYDIQSLSTRRLNQDPLENCFGCIRSNCGCNPNPNTLQFVAALKTSMINNLLHSSKNKNCIEDDNVILNDLKSFLTQVNPNKETNVAVETFDITEGVEASNTVIPQCSGELQACAYVCGFMIKKLGPICHQCKITMLADQNTEVSHLFTSFKEYNCMRNSLHYVNNFFTETVEIAATIVNKFLDEHGCKIKIKSELIEVLRRKLNFEWLLDCSEHYDKNKMHIIISTISICIKRHCILKNRQFTDDASKKAMKRKINILKNAYIFVLFIRPLHKQVCIMKTKRNSDNFQFKYRNFALFS</sequence>
<evidence type="ECO:0000313" key="8">
    <source>
        <dbReference type="Proteomes" id="UP001153954"/>
    </source>
</evidence>
<keyword evidence="2 5" id="KW-0863">Zinc-finger</keyword>
<organism evidence="7 8">
    <name type="scientific">Euphydryas editha</name>
    <name type="common">Edith's checkerspot</name>
    <dbReference type="NCBI Taxonomy" id="104508"/>
    <lineage>
        <taxon>Eukaryota</taxon>
        <taxon>Metazoa</taxon>
        <taxon>Ecdysozoa</taxon>
        <taxon>Arthropoda</taxon>
        <taxon>Hexapoda</taxon>
        <taxon>Insecta</taxon>
        <taxon>Pterygota</taxon>
        <taxon>Neoptera</taxon>
        <taxon>Endopterygota</taxon>
        <taxon>Lepidoptera</taxon>
        <taxon>Glossata</taxon>
        <taxon>Ditrysia</taxon>
        <taxon>Papilionoidea</taxon>
        <taxon>Nymphalidae</taxon>
        <taxon>Nymphalinae</taxon>
        <taxon>Euphydryas</taxon>
    </lineage>
</organism>
<keyword evidence="1" id="KW-0479">Metal-binding</keyword>
<reference evidence="7" key="1">
    <citation type="submission" date="2022-03" db="EMBL/GenBank/DDBJ databases">
        <authorList>
            <person name="Tunstrom K."/>
        </authorList>
    </citation>
    <scope>NUCLEOTIDE SEQUENCE</scope>
</reference>
<dbReference type="InterPro" id="IPR006612">
    <property type="entry name" value="THAP_Znf"/>
</dbReference>
<evidence type="ECO:0000256" key="5">
    <source>
        <dbReference type="PROSITE-ProRule" id="PRU00309"/>
    </source>
</evidence>
<feature type="domain" description="THAP-type" evidence="6">
    <location>
        <begin position="9"/>
        <end position="98"/>
    </location>
</feature>
<evidence type="ECO:0000256" key="2">
    <source>
        <dbReference type="ARBA" id="ARBA00022771"/>
    </source>
</evidence>
<name>A0AAU9V905_EUPED</name>
<dbReference type="PROSITE" id="PS50950">
    <property type="entry name" value="ZF_THAP"/>
    <property type="match status" value="1"/>
</dbReference>
<dbReference type="Pfam" id="PF21789">
    <property type="entry name" value="TNP-like_RNaseH_C"/>
    <property type="match status" value="1"/>
</dbReference>